<sequence>MTVKETLKTATISAMKAGEKSRLLVLRTASAAIKQCEIDTQTTLSSDEQLAVIAQLIKQRKDSEAQFRQANRLDLAEKEQAEIAVLTEFLPAPLSEAEIHVLIDAAIEQTAATGVGDMRQVMDLLKPKLLGRADLGQVSQWVKLHLSRLT</sequence>
<reference evidence="1 2" key="1">
    <citation type="submission" date="2019-10" db="EMBL/GenBank/DDBJ databases">
        <title>Cardiobacteriales fam. a chemoheterotrophic member of the order Cardiobacteriales, and proposal of Cardiobacteriales fam. nov.</title>
        <authorList>
            <person name="Wang C."/>
        </authorList>
    </citation>
    <scope>NUCLEOTIDE SEQUENCE [LARGE SCALE GENOMIC DNA]</scope>
    <source>
        <strain evidence="1 2">ML27</strain>
    </source>
</reference>
<dbReference type="InterPro" id="IPR023168">
    <property type="entry name" value="GatB_Yqey_C_2"/>
</dbReference>
<dbReference type="Proteomes" id="UP000471298">
    <property type="component" value="Unassembled WGS sequence"/>
</dbReference>
<comment type="caution">
    <text evidence="1">The sequence shown here is derived from an EMBL/GenBank/DDBJ whole genome shotgun (WGS) entry which is preliminary data.</text>
</comment>
<dbReference type="Gene3D" id="1.10.10.410">
    <property type="match status" value="1"/>
</dbReference>
<gene>
    <name evidence="1" type="ORF">GCU85_06300</name>
</gene>
<dbReference type="GO" id="GO:0016884">
    <property type="term" value="F:carbon-nitrogen ligase activity, with glutamine as amido-N-donor"/>
    <property type="evidence" value="ECO:0007669"/>
    <property type="project" value="InterPro"/>
</dbReference>
<dbReference type="InterPro" id="IPR003789">
    <property type="entry name" value="Asn/Gln_tRNA_amidoTrase-B-like"/>
</dbReference>
<dbReference type="PANTHER" id="PTHR28055">
    <property type="entry name" value="ALTERED INHERITANCE OF MITOCHONDRIA PROTEIN 41, MITOCHONDRIAL"/>
    <property type="match status" value="1"/>
</dbReference>
<evidence type="ECO:0000313" key="2">
    <source>
        <dbReference type="Proteomes" id="UP000471298"/>
    </source>
</evidence>
<keyword evidence="2" id="KW-1185">Reference proteome</keyword>
<organism evidence="1 2">
    <name type="scientific">Ostreibacterium oceani</name>
    <dbReference type="NCBI Taxonomy" id="2654998"/>
    <lineage>
        <taxon>Bacteria</taxon>
        <taxon>Pseudomonadati</taxon>
        <taxon>Pseudomonadota</taxon>
        <taxon>Gammaproteobacteria</taxon>
        <taxon>Cardiobacteriales</taxon>
        <taxon>Ostreibacteriaceae</taxon>
        <taxon>Ostreibacterium</taxon>
    </lineage>
</organism>
<dbReference type="InterPro" id="IPR042184">
    <property type="entry name" value="YqeY/Aim41_N"/>
</dbReference>
<name>A0A6N7EUV3_9GAMM</name>
<dbReference type="SUPFAM" id="SSF89095">
    <property type="entry name" value="GatB/YqeY motif"/>
    <property type="match status" value="1"/>
</dbReference>
<dbReference type="PANTHER" id="PTHR28055:SF1">
    <property type="entry name" value="ALTERED INHERITANCE OF MITOCHONDRIA PROTEIN 41, MITOCHONDRIAL"/>
    <property type="match status" value="1"/>
</dbReference>
<dbReference type="InParanoid" id="A0A6N7EUV3"/>
<accession>A0A6N7EUV3</accession>
<protein>
    <submittedName>
        <fullName evidence="1">GatB/YqeY domain-containing protein</fullName>
    </submittedName>
</protein>
<dbReference type="EMBL" id="WHNW01000006">
    <property type="protein sequence ID" value="MPV86341.1"/>
    <property type="molecule type" value="Genomic_DNA"/>
</dbReference>
<proteinExistence type="predicted"/>
<dbReference type="AlphaFoldDB" id="A0A6N7EUV3"/>
<dbReference type="InterPro" id="IPR019004">
    <property type="entry name" value="YqeY/Aim41"/>
</dbReference>
<evidence type="ECO:0000313" key="1">
    <source>
        <dbReference type="EMBL" id="MPV86341.1"/>
    </source>
</evidence>
<dbReference type="RefSeq" id="WP_152810342.1">
    <property type="nucleotide sequence ID" value="NZ_WHNW01000006.1"/>
</dbReference>
<dbReference type="Pfam" id="PF09424">
    <property type="entry name" value="YqeY"/>
    <property type="match status" value="1"/>
</dbReference>
<dbReference type="Gene3D" id="1.10.1510.10">
    <property type="entry name" value="Uncharacterised protein YqeY/AIM41 PF09424, N-terminal domain"/>
    <property type="match status" value="1"/>
</dbReference>